<evidence type="ECO:0000256" key="3">
    <source>
        <dbReference type="ARBA" id="ARBA00022679"/>
    </source>
</evidence>
<dbReference type="Gene3D" id="3.30.342.10">
    <property type="entry name" value="DNA Polymerase, chain B, domain 1"/>
    <property type="match status" value="2"/>
</dbReference>
<keyword evidence="4 13" id="KW-0548">Nucleotidyltransferase</keyword>
<feature type="compositionally biased region" description="Basic residues" evidence="14">
    <location>
        <begin position="104"/>
        <end position="113"/>
    </location>
</feature>
<keyword evidence="6" id="KW-0227">DNA damage</keyword>
<dbReference type="Gene3D" id="3.90.1600.10">
    <property type="entry name" value="Palm domain of DNA polymerase"/>
    <property type="match status" value="1"/>
</dbReference>
<dbReference type="Gene3D" id="3.30.420.10">
    <property type="entry name" value="Ribonuclease H-like superfamily/Ribonuclease H"/>
    <property type="match status" value="2"/>
</dbReference>
<evidence type="ECO:0000259" key="17">
    <source>
        <dbReference type="Pfam" id="PF14260"/>
    </source>
</evidence>
<feature type="region of interest" description="Disordered" evidence="14">
    <location>
        <begin position="492"/>
        <end position="537"/>
    </location>
</feature>
<dbReference type="GO" id="GO:0016035">
    <property type="term" value="C:zeta DNA polymerase complex"/>
    <property type="evidence" value="ECO:0007669"/>
    <property type="project" value="InterPro"/>
</dbReference>
<dbReference type="SMART" id="SM00486">
    <property type="entry name" value="POLBc"/>
    <property type="match status" value="1"/>
</dbReference>
<dbReference type="RefSeq" id="XP_012766082.1">
    <property type="nucleotide sequence ID" value="XM_012910628.1"/>
</dbReference>
<dbReference type="EMBL" id="LK391707">
    <property type="protein sequence ID" value="CDR93896.1"/>
    <property type="molecule type" value="Genomic_DNA"/>
</dbReference>
<dbReference type="Proteomes" id="UP000033188">
    <property type="component" value="Chromosome 1"/>
</dbReference>
<dbReference type="InterPro" id="IPR017964">
    <property type="entry name" value="DNA-dir_DNA_pol_B_CS"/>
</dbReference>
<dbReference type="InterPro" id="IPR023211">
    <property type="entry name" value="DNA_pol_palm_dom_sf"/>
</dbReference>
<feature type="domain" description="DNA polymerase zeta catalytic subunit N-terminal" evidence="19">
    <location>
        <begin position="15"/>
        <end position="65"/>
    </location>
</feature>
<dbReference type="InterPro" id="IPR012337">
    <property type="entry name" value="RNaseH-like_sf"/>
</dbReference>
<dbReference type="GO" id="GO:0003887">
    <property type="term" value="F:DNA-directed DNA polymerase activity"/>
    <property type="evidence" value="ECO:0007669"/>
    <property type="project" value="UniProtKB-KW"/>
</dbReference>
<dbReference type="GO" id="GO:0000724">
    <property type="term" value="P:double-strand break repair via homologous recombination"/>
    <property type="evidence" value="ECO:0007669"/>
    <property type="project" value="TreeGrafter"/>
</dbReference>
<dbReference type="SUPFAM" id="SSF53098">
    <property type="entry name" value="Ribonuclease H-like"/>
    <property type="match status" value="1"/>
</dbReference>
<reference evidence="21" key="1">
    <citation type="journal article" date="2014" name="Nucleic Acids Res.">
        <title>The evolutionary dynamics of variant antigen genes in Babesia reveal a history of genomic innovation underlying host-parasite interaction.</title>
        <authorList>
            <person name="Jackson A.P."/>
            <person name="Otto T.D."/>
            <person name="Darby A."/>
            <person name="Ramaprasad A."/>
            <person name="Xia D."/>
            <person name="Echaide I.E."/>
            <person name="Farber M."/>
            <person name="Gahlot S."/>
            <person name="Gamble J."/>
            <person name="Gupta D."/>
            <person name="Gupta Y."/>
            <person name="Jackson L."/>
            <person name="Malandrin L."/>
            <person name="Malas T.B."/>
            <person name="Moussa E."/>
            <person name="Nair M."/>
            <person name="Reid A.J."/>
            <person name="Sanders M."/>
            <person name="Sharma J."/>
            <person name="Tracey A."/>
            <person name="Quail M.A."/>
            <person name="Weir W."/>
            <person name="Wastling J.M."/>
            <person name="Hall N."/>
            <person name="Willadsen P."/>
            <person name="Lingelbach K."/>
            <person name="Shiels B."/>
            <person name="Tait A."/>
            <person name="Berriman M."/>
            <person name="Allred D.R."/>
            <person name="Pain A."/>
        </authorList>
    </citation>
    <scope>NUCLEOTIDE SEQUENCE [LARGE SCALE GENOMIC DNA]</scope>
    <source>
        <strain evidence="21">Bond</strain>
    </source>
</reference>
<dbReference type="InterPro" id="IPR025687">
    <property type="entry name" value="Znf-C4pol"/>
</dbReference>
<feature type="region of interest" description="Disordered" evidence="14">
    <location>
        <begin position="103"/>
        <end position="152"/>
    </location>
</feature>
<dbReference type="InterPro" id="IPR030559">
    <property type="entry name" value="PolZ_Rev3"/>
</dbReference>
<keyword evidence="5 13" id="KW-0479">Metal-binding</keyword>
<keyword evidence="8 13" id="KW-0239">DNA-directed DNA polymerase</keyword>
<dbReference type="Gene3D" id="1.10.132.60">
    <property type="entry name" value="DNA polymerase family B, C-terminal domain"/>
    <property type="match status" value="1"/>
</dbReference>
<evidence type="ECO:0000256" key="14">
    <source>
        <dbReference type="SAM" id="MobiDB-lite"/>
    </source>
</evidence>
<keyword evidence="9 13" id="KW-0408">Iron</keyword>
<dbReference type="PANTHER" id="PTHR45812">
    <property type="entry name" value="DNA POLYMERASE ZETA CATALYTIC SUBUNIT"/>
    <property type="match status" value="1"/>
</dbReference>
<dbReference type="OrthoDB" id="2414538at2759"/>
<feature type="domain" description="DNA polymerase delta/zeta catalytic subunit N-terminal" evidence="18">
    <location>
        <begin position="174"/>
        <end position="216"/>
    </location>
</feature>
<dbReference type="KEGG" id="bbig:BBBOND_0102250"/>
<feature type="domain" description="DNA-directed DNA polymerase family B multifunctional" evidence="15">
    <location>
        <begin position="937"/>
        <end position="1431"/>
    </location>
</feature>
<dbReference type="GeneID" id="24562437"/>
<comment type="cofactor">
    <cofactor evidence="1 13">
        <name>[4Fe-4S] cluster</name>
        <dbReference type="ChEBI" id="CHEBI:49883"/>
    </cofactor>
</comment>
<dbReference type="InterPro" id="IPR056447">
    <property type="entry name" value="REV3_N"/>
</dbReference>
<dbReference type="InterPro" id="IPR006134">
    <property type="entry name" value="DNA-dir_DNA_pol_B_multi_dom"/>
</dbReference>
<comment type="catalytic activity">
    <reaction evidence="12 13">
        <text>DNA(n) + a 2'-deoxyribonucleoside 5'-triphosphate = DNA(n+1) + diphosphate</text>
        <dbReference type="Rhea" id="RHEA:22508"/>
        <dbReference type="Rhea" id="RHEA-COMP:17339"/>
        <dbReference type="Rhea" id="RHEA-COMP:17340"/>
        <dbReference type="ChEBI" id="CHEBI:33019"/>
        <dbReference type="ChEBI" id="CHEBI:61560"/>
        <dbReference type="ChEBI" id="CHEBI:173112"/>
        <dbReference type="EC" id="2.7.7.7"/>
    </reaction>
</comment>
<protein>
    <recommendedName>
        <fullName evidence="13">DNA polymerase</fullName>
        <ecNumber evidence="13">2.7.7.7</ecNumber>
    </recommendedName>
</protein>
<keyword evidence="13" id="KW-0235">DNA replication</keyword>
<evidence type="ECO:0000256" key="13">
    <source>
        <dbReference type="RuleBase" id="RU000442"/>
    </source>
</evidence>
<proteinExistence type="inferred from homology"/>
<feature type="domain" description="DNA-directed DNA polymerase family B exonuclease" evidence="16">
    <location>
        <begin position="671"/>
        <end position="812"/>
    </location>
</feature>
<evidence type="ECO:0000256" key="2">
    <source>
        <dbReference type="ARBA" id="ARBA00005755"/>
    </source>
</evidence>
<gene>
    <name evidence="20" type="ORF">BBBOND_0102250</name>
</gene>
<keyword evidence="13" id="KW-0238">DNA-binding</keyword>
<evidence type="ECO:0000259" key="16">
    <source>
        <dbReference type="Pfam" id="PF03104"/>
    </source>
</evidence>
<name>A0A061CZ45_BABBI</name>
<evidence type="ECO:0000256" key="11">
    <source>
        <dbReference type="ARBA" id="ARBA00023204"/>
    </source>
</evidence>
<dbReference type="GO" id="GO:0051539">
    <property type="term" value="F:4 iron, 4 sulfur cluster binding"/>
    <property type="evidence" value="ECO:0007669"/>
    <property type="project" value="UniProtKB-KW"/>
</dbReference>
<keyword evidence="13" id="KW-0539">Nucleus</keyword>
<dbReference type="Pfam" id="PF03104">
    <property type="entry name" value="DNA_pol_B_exo1"/>
    <property type="match status" value="1"/>
</dbReference>
<evidence type="ECO:0000313" key="21">
    <source>
        <dbReference type="Proteomes" id="UP000033188"/>
    </source>
</evidence>
<sequence>MDEFKEFIRSNARVAVQLVYYDHVMCKPIEFDPQVSSTGVPVVEVPVIRVFGGTPAGQQVCLYIHGYLPYFYLPVPDNVAPSKFAQKAHKVLERAARKIVVERRRLRGGRRSRGSLQPKLPNTNDNPDDKDSKQSSCGTDSSQTEETDSFPTSRWFSSRSRLLSQSYHRLAILRQKKTATTAYIHRVDVVEHVIFYGYHTQPRKFLKVHHYNPSMTKHLAGYAFNHGIRKHRLQPYEVHISYLMHFLSDYNLRGMDHIYLSSAIKMRGPLPLHPHYSVQAHPLWQRVVLASIKNTPDDLATVERPVLRDSPSVFLSSHQRRSSCELEVDAHVASILNVFEYHNASDPQSQEVTERGYAVGRYMGARHAFSEQWKQQCTHLQSSSFSPFQTNDRAFTAYASRNTLKQFYSYLLVQAEGLPEDKKPAVVSRLRQLLSQCDDLQGRRKRAPKKTTQNELITISSAFFHTSQDYRPADEGDQYYVYRYAIKPPEVEDADSVDVQDGKKVPSGKENKPSRVDGESVSTRQTNEPSGKGQTRCPNLLLSVKDTQAQTNVMASEHARENNPPIALEPVSDIVGTTDNFECGIALDVITEIDLNCIHANPEVNAINAVVYTLRDHRLAPHFDAVGVPYADVQGAIVVDVSGVERPPPRRINIEEFYRMALIQRCEVDMNVVERQINSGKYVDVSFVPSEMALIDSVSRLISQFDPNVIYGYDMARSSIGYLSQRAEVLGIPYFLEAISRVPPRLRHGSGNQGDRVTDMSTLLTHQRSKLKKRHLSDSEVKPLFSAGRLLFDVADVAVRELNLANLTLENIVRDQFNYVMPSFTMYTMNKWLTTKVSLLQSGDAKGHEADAAVAAPGNAGFNGHVNGNYRLRNAVQMSLHRRDHRNNRGNDVMITPHRFRAIRYALLRNYAVIATFDKLMYFQRYTTFSKLYGLDLKSTIVRGSQYHVESVLIRFTKSFNYVLPSPTRRQVHQQRPSVAIPIVMQPISGFHLAPVAVLDFQSLYSCITIAYNICYSTCLGLLSEHKTWRHRVKLGVVTYHPEEGVFRGILSKHAELPGTEEGTVGVHIMPNGVMFVDKSVREGLLPTMLTSVLQSRRKIKAAMTRPGVEGRILRQWDREQYGLKMLSNLSVGLTASGYSGRMPCSDLAESVVSIARALLVLCMELIHDNFDAEVIYGDTDSIFIKFPGRTVAEAQSLAEEIANKINSTIPEPIKIVPQKVYCPCILVSKKRYLGLIHLNGKMVFDDKGVETMRTSECDATRKILRQALDCILRNRTLDMAYDGLASVFRNVASVYTPKDFILYRQVRLGTYREELTGQVGTLPAAAIVAKHKLDKHYGRRVLENEFIPHVFSTSREDVYRGVKGGAVFPNEINGIFRPTDFVKEHGRRTLPHNSMACVLEQIRRGQPLHQIDVDYYLKKQVLPPLKRVMQLLDIHPDYPIASTIIERLQQMQQRKEERFRRVDEPGKKVGEIWEYTDPLARCTSCGTTCKVKLGTAGHNEVVKDDRKDHISQNLADLLHSKEVRITTIHQDVLSCEDSTKGKMHVVVCEGCRMNPRQTLLKVLNEMNALEEKVHAVNNICLNCTGSAASSASCQNAWHCDVYFKRISYKRLFARSLKEYRGLLTLAYTT</sequence>
<evidence type="ECO:0000259" key="18">
    <source>
        <dbReference type="Pfam" id="PF24055"/>
    </source>
</evidence>
<dbReference type="GO" id="GO:0000166">
    <property type="term" value="F:nucleotide binding"/>
    <property type="evidence" value="ECO:0007669"/>
    <property type="project" value="InterPro"/>
</dbReference>
<dbReference type="SUPFAM" id="SSF56672">
    <property type="entry name" value="DNA/RNA polymerases"/>
    <property type="match status" value="1"/>
</dbReference>
<feature type="domain" description="C4-type zinc-finger of DNA polymerase delta" evidence="17">
    <location>
        <begin position="1535"/>
        <end position="1606"/>
    </location>
</feature>
<dbReference type="STRING" id="5866.A0A061CZ45"/>
<dbReference type="GO" id="GO:0042276">
    <property type="term" value="P:error-prone translesion synthesis"/>
    <property type="evidence" value="ECO:0007669"/>
    <property type="project" value="TreeGrafter"/>
</dbReference>
<keyword evidence="7 13" id="KW-0862">Zinc</keyword>
<keyword evidence="13" id="KW-0004">4Fe-4S</keyword>
<evidence type="ECO:0000256" key="12">
    <source>
        <dbReference type="ARBA" id="ARBA00049244"/>
    </source>
</evidence>
<evidence type="ECO:0000256" key="5">
    <source>
        <dbReference type="ARBA" id="ARBA00022723"/>
    </source>
</evidence>
<dbReference type="GO" id="GO:0003677">
    <property type="term" value="F:DNA binding"/>
    <property type="evidence" value="ECO:0007669"/>
    <property type="project" value="UniProtKB-KW"/>
</dbReference>
<dbReference type="InterPro" id="IPR006172">
    <property type="entry name" value="DNA-dir_DNA_pol_B"/>
</dbReference>
<dbReference type="EC" id="2.7.7.7" evidence="13"/>
<dbReference type="Pfam" id="PF24055">
    <property type="entry name" value="POL3_N"/>
    <property type="match status" value="1"/>
</dbReference>
<dbReference type="InterPro" id="IPR043502">
    <property type="entry name" value="DNA/RNA_pol_sf"/>
</dbReference>
<dbReference type="GO" id="GO:0005634">
    <property type="term" value="C:nucleus"/>
    <property type="evidence" value="ECO:0007669"/>
    <property type="project" value="UniProtKB-SubCell"/>
</dbReference>
<dbReference type="Pfam" id="PF14260">
    <property type="entry name" value="zf-C4pol"/>
    <property type="match status" value="1"/>
</dbReference>
<dbReference type="Pfam" id="PF00136">
    <property type="entry name" value="DNA_pol_B"/>
    <property type="match status" value="1"/>
</dbReference>
<dbReference type="VEuPathDB" id="PiroplasmaDB:BBBOND_0102250"/>
<dbReference type="InterPro" id="IPR042087">
    <property type="entry name" value="DNA_pol_B_thumb"/>
</dbReference>
<keyword evidence="21" id="KW-1185">Reference proteome</keyword>
<evidence type="ECO:0000256" key="9">
    <source>
        <dbReference type="ARBA" id="ARBA00023004"/>
    </source>
</evidence>
<dbReference type="PROSITE" id="PS00116">
    <property type="entry name" value="DNA_POLYMERASE_B"/>
    <property type="match status" value="1"/>
</dbReference>
<dbReference type="InterPro" id="IPR006133">
    <property type="entry name" value="DNA-dir_DNA_pol_B_exonuc"/>
</dbReference>
<dbReference type="Pfam" id="PF24065">
    <property type="entry name" value="REV3_N"/>
    <property type="match status" value="1"/>
</dbReference>
<evidence type="ECO:0000256" key="8">
    <source>
        <dbReference type="ARBA" id="ARBA00022932"/>
    </source>
</evidence>
<evidence type="ECO:0000256" key="4">
    <source>
        <dbReference type="ARBA" id="ARBA00022695"/>
    </source>
</evidence>
<evidence type="ECO:0000256" key="6">
    <source>
        <dbReference type="ARBA" id="ARBA00022763"/>
    </source>
</evidence>
<organism evidence="20 21">
    <name type="scientific">Babesia bigemina</name>
    <dbReference type="NCBI Taxonomy" id="5866"/>
    <lineage>
        <taxon>Eukaryota</taxon>
        <taxon>Sar</taxon>
        <taxon>Alveolata</taxon>
        <taxon>Apicomplexa</taxon>
        <taxon>Aconoidasida</taxon>
        <taxon>Piroplasmida</taxon>
        <taxon>Babesiidae</taxon>
        <taxon>Babesia</taxon>
    </lineage>
</organism>
<evidence type="ECO:0000256" key="1">
    <source>
        <dbReference type="ARBA" id="ARBA00001966"/>
    </source>
</evidence>
<feature type="compositionally biased region" description="Polar residues" evidence="14">
    <location>
        <begin position="520"/>
        <end position="537"/>
    </location>
</feature>
<dbReference type="InterPro" id="IPR036397">
    <property type="entry name" value="RNaseH_sf"/>
</dbReference>
<comment type="similarity">
    <text evidence="2 13">Belongs to the DNA polymerase type-B family.</text>
</comment>
<dbReference type="Gene3D" id="1.10.287.690">
    <property type="entry name" value="Helix hairpin bin"/>
    <property type="match status" value="1"/>
</dbReference>
<feature type="compositionally biased region" description="Basic and acidic residues" evidence="14">
    <location>
        <begin position="500"/>
        <end position="518"/>
    </location>
</feature>
<accession>A0A061CZ45</accession>
<comment type="subcellular location">
    <subcellularLocation>
        <location evidence="13">Nucleus</location>
    </subcellularLocation>
</comment>
<keyword evidence="3 13" id="KW-0808">Transferase</keyword>
<evidence type="ECO:0000259" key="15">
    <source>
        <dbReference type="Pfam" id="PF00136"/>
    </source>
</evidence>
<evidence type="ECO:0000259" key="19">
    <source>
        <dbReference type="Pfam" id="PF24065"/>
    </source>
</evidence>
<dbReference type="GO" id="GO:0006260">
    <property type="term" value="P:DNA replication"/>
    <property type="evidence" value="ECO:0007669"/>
    <property type="project" value="UniProtKB-KW"/>
</dbReference>
<evidence type="ECO:0000256" key="7">
    <source>
        <dbReference type="ARBA" id="ARBA00022833"/>
    </source>
</evidence>
<dbReference type="OMA" id="CITIAYN"/>
<dbReference type="PANTHER" id="PTHR45812:SF1">
    <property type="entry name" value="DNA POLYMERASE ZETA CATALYTIC SUBUNIT"/>
    <property type="match status" value="1"/>
</dbReference>
<evidence type="ECO:0000256" key="10">
    <source>
        <dbReference type="ARBA" id="ARBA00023014"/>
    </source>
</evidence>
<keyword evidence="11" id="KW-0234">DNA repair</keyword>
<dbReference type="InterPro" id="IPR056435">
    <property type="entry name" value="DPOD/Z_N"/>
</dbReference>
<keyword evidence="10 13" id="KW-0411">Iron-sulfur</keyword>
<evidence type="ECO:0000313" key="20">
    <source>
        <dbReference type="EMBL" id="CDR93896.1"/>
    </source>
</evidence>
<keyword evidence="13" id="KW-0863">Zinc-finger</keyword>
<dbReference type="GO" id="GO:0008270">
    <property type="term" value="F:zinc ion binding"/>
    <property type="evidence" value="ECO:0007669"/>
    <property type="project" value="UniProtKB-KW"/>
</dbReference>